<evidence type="ECO:0000256" key="1">
    <source>
        <dbReference type="SAM" id="MobiDB-lite"/>
    </source>
</evidence>
<dbReference type="InterPro" id="IPR007730">
    <property type="entry name" value="SPOR-like_dom"/>
</dbReference>
<keyword evidence="2" id="KW-1133">Transmembrane helix</keyword>
<sequence length="342" mass="36986">MTEKTDGFWFAAVRRRENIKILKSKDHPPIPVSVGGPLTSGDPETALSKDLQSLSKKNEDHLKLPQVKIKAPVSKLAILGMILGFLIMGFLFFIGGFMLCYSFFPPYRSPSLITEENASSSASVSSGNDSYAAHQQALATGDEGGGTNKGAMLTKIEEQSSDQARRITHDSIIQRTTQLNNKIKQTLGWQIGTVIEPATLGIAEALSGNVENKIGPHQSNPVIEGKPAEKATPGAGGNAPAAGGSQASKNADSGTNENVYSIEVQVLNDSDVAYSLQQELKQRGMDAYIVRYTVNDKLHYAVRFGGFKSFKAAQEAMGVFRVVWRQPARVVIIDKNEDRMGS</sequence>
<gene>
    <name evidence="4" type="ORF">GQ61_07705</name>
</gene>
<evidence type="ECO:0000313" key="4">
    <source>
        <dbReference type="EMBL" id="ARN85185.1"/>
    </source>
</evidence>
<dbReference type="GO" id="GO:0042834">
    <property type="term" value="F:peptidoglycan binding"/>
    <property type="evidence" value="ECO:0007669"/>
    <property type="project" value="InterPro"/>
</dbReference>
<dbReference type="Pfam" id="PF05036">
    <property type="entry name" value="SPOR"/>
    <property type="match status" value="1"/>
</dbReference>
<accession>A0A1W6N5M9</accession>
<reference evidence="4 5" key="1">
    <citation type="submission" date="2014-06" db="EMBL/GenBank/DDBJ databases">
        <title>The genome of the endonuclear symbiont Nucleicultrix amoebiphila.</title>
        <authorList>
            <person name="Schulz F."/>
            <person name="Horn M."/>
        </authorList>
    </citation>
    <scope>NUCLEOTIDE SEQUENCE [LARGE SCALE GENOMIC DNA]</scope>
    <source>
        <strain evidence="4 5">FS5</strain>
    </source>
</reference>
<keyword evidence="2" id="KW-0812">Transmembrane</keyword>
<feature type="domain" description="SPOR" evidence="3">
    <location>
        <begin position="254"/>
        <end position="334"/>
    </location>
</feature>
<keyword evidence="5" id="KW-1185">Reference proteome</keyword>
<evidence type="ECO:0000256" key="2">
    <source>
        <dbReference type="SAM" id="Phobius"/>
    </source>
</evidence>
<keyword evidence="2" id="KW-0472">Membrane</keyword>
<feature type="compositionally biased region" description="Polar residues" evidence="1">
    <location>
        <begin position="245"/>
        <end position="254"/>
    </location>
</feature>
<dbReference type="RefSeq" id="WP_085784728.1">
    <property type="nucleotide sequence ID" value="NZ_CP008743.1"/>
</dbReference>
<name>A0A1W6N5M9_9PROT</name>
<dbReference type="Proteomes" id="UP000237351">
    <property type="component" value="Chromosome"/>
</dbReference>
<dbReference type="EMBL" id="CP008743">
    <property type="protein sequence ID" value="ARN85185.1"/>
    <property type="molecule type" value="Genomic_DNA"/>
</dbReference>
<feature type="region of interest" description="Disordered" evidence="1">
    <location>
        <begin position="218"/>
        <end position="254"/>
    </location>
</feature>
<dbReference type="SUPFAM" id="SSF110997">
    <property type="entry name" value="Sporulation related repeat"/>
    <property type="match status" value="1"/>
</dbReference>
<dbReference type="AlphaFoldDB" id="A0A1W6N5M9"/>
<dbReference type="PROSITE" id="PS51724">
    <property type="entry name" value="SPOR"/>
    <property type="match status" value="1"/>
</dbReference>
<organism evidence="4 5">
    <name type="scientific">Candidatus Nucleicultrix amoebiphila FS5</name>
    <dbReference type="NCBI Taxonomy" id="1414854"/>
    <lineage>
        <taxon>Bacteria</taxon>
        <taxon>Pseudomonadati</taxon>
        <taxon>Pseudomonadota</taxon>
        <taxon>Alphaproteobacteria</taxon>
        <taxon>Holosporales</taxon>
        <taxon>Candidatus Nucleicultricaceae</taxon>
        <taxon>Candidatus Nucleicultrix</taxon>
    </lineage>
</organism>
<dbReference type="Gene3D" id="3.30.70.1070">
    <property type="entry name" value="Sporulation related repeat"/>
    <property type="match status" value="1"/>
</dbReference>
<evidence type="ECO:0000259" key="3">
    <source>
        <dbReference type="PROSITE" id="PS51724"/>
    </source>
</evidence>
<evidence type="ECO:0000313" key="5">
    <source>
        <dbReference type="Proteomes" id="UP000237351"/>
    </source>
</evidence>
<dbReference type="InterPro" id="IPR036680">
    <property type="entry name" value="SPOR-like_sf"/>
</dbReference>
<feature type="transmembrane region" description="Helical" evidence="2">
    <location>
        <begin position="76"/>
        <end position="104"/>
    </location>
</feature>
<dbReference type="KEGG" id="naf:GQ61_07705"/>
<proteinExistence type="predicted"/>
<protein>
    <recommendedName>
        <fullName evidence="3">SPOR domain-containing protein</fullName>
    </recommendedName>
</protein>